<dbReference type="Gene3D" id="2.10.270.10">
    <property type="entry name" value="Cholin Binding"/>
    <property type="match status" value="1"/>
</dbReference>
<evidence type="ECO:0000313" key="4">
    <source>
        <dbReference type="EMBL" id="MBW6410577.1"/>
    </source>
</evidence>
<feature type="repeat" description="Cell wall-binding" evidence="2">
    <location>
        <begin position="64"/>
        <end position="83"/>
    </location>
</feature>
<proteinExistence type="predicted"/>
<evidence type="ECO:0000256" key="1">
    <source>
        <dbReference type="ARBA" id="ARBA00022737"/>
    </source>
</evidence>
<feature type="repeat" description="Cell wall-binding" evidence="2">
    <location>
        <begin position="44"/>
        <end position="63"/>
    </location>
</feature>
<dbReference type="RefSeq" id="WP_219780029.1">
    <property type="nucleotide sequence ID" value="NZ_JAHXPT010000008.1"/>
</dbReference>
<organism evidence="4 5">
    <name type="scientific">Clostridium weizhouense</name>
    <dbReference type="NCBI Taxonomy" id="2859781"/>
    <lineage>
        <taxon>Bacteria</taxon>
        <taxon>Bacillati</taxon>
        <taxon>Bacillota</taxon>
        <taxon>Clostridia</taxon>
        <taxon>Eubacteriales</taxon>
        <taxon>Clostridiaceae</taxon>
        <taxon>Clostridium</taxon>
    </lineage>
</organism>
<accession>A0ABS7APN7</accession>
<keyword evidence="3" id="KW-0732">Signal</keyword>
<dbReference type="Proteomes" id="UP001519921">
    <property type="component" value="Unassembled WGS sequence"/>
</dbReference>
<gene>
    <name evidence="4" type="ORF">KYD98_10765</name>
</gene>
<evidence type="ECO:0000256" key="2">
    <source>
        <dbReference type="PROSITE-ProRule" id="PRU00591"/>
    </source>
</evidence>
<reference evidence="4 5" key="1">
    <citation type="submission" date="2021-07" db="EMBL/GenBank/DDBJ databases">
        <title>Clostridium weizhouense sp. nov., an anaerobic bacterium isolated from activated sludge of Petroleum wastewater.</title>
        <authorList>
            <person name="Li Q."/>
        </authorList>
    </citation>
    <scope>NUCLEOTIDE SEQUENCE [LARGE SCALE GENOMIC DNA]</scope>
    <source>
        <strain evidence="4 5">YB-6</strain>
    </source>
</reference>
<feature type="chain" id="PRO_5045094141" evidence="3">
    <location>
        <begin position="26"/>
        <end position="136"/>
    </location>
</feature>
<dbReference type="SUPFAM" id="SSF69360">
    <property type="entry name" value="Cell wall binding repeat"/>
    <property type="match status" value="1"/>
</dbReference>
<feature type="signal peptide" evidence="3">
    <location>
        <begin position="1"/>
        <end position="25"/>
    </location>
</feature>
<dbReference type="PROSITE" id="PS51170">
    <property type="entry name" value="CW"/>
    <property type="match status" value="3"/>
</dbReference>
<comment type="caution">
    <text evidence="4">The sequence shown here is derived from an EMBL/GenBank/DDBJ whole genome shotgun (WGS) entry which is preliminary data.</text>
</comment>
<name>A0ABS7APN7_9CLOT</name>
<keyword evidence="1" id="KW-0677">Repeat</keyword>
<feature type="repeat" description="Cell wall-binding" evidence="2">
    <location>
        <begin position="85"/>
        <end position="104"/>
    </location>
</feature>
<dbReference type="InterPro" id="IPR018337">
    <property type="entry name" value="Cell_wall/Cho-bd_repeat"/>
</dbReference>
<evidence type="ECO:0000313" key="5">
    <source>
        <dbReference type="Proteomes" id="UP001519921"/>
    </source>
</evidence>
<dbReference type="Pfam" id="PF01473">
    <property type="entry name" value="Choline_bind_1"/>
    <property type="match status" value="1"/>
</dbReference>
<dbReference type="EMBL" id="JAHXPT010000008">
    <property type="protein sequence ID" value="MBW6410577.1"/>
    <property type="molecule type" value="Genomic_DNA"/>
</dbReference>
<dbReference type="Pfam" id="PF19127">
    <property type="entry name" value="Choline_bind_3"/>
    <property type="match status" value="1"/>
</dbReference>
<sequence>MIKKLILSLLITTSIIGGTATSASAKWKVNFNGAKSWEENSANVTGWHKIDGEWYNFGNNGFMQTGWMKDNGNWYYCWSNGMMANRSWMTNGGYWYYFDQDGKMVTDKVRVEDNIYDFTSPTIIYSESVNKSNQNK</sequence>
<keyword evidence="5" id="KW-1185">Reference proteome</keyword>
<protein>
    <submittedName>
        <fullName evidence="4">Phage tail protein</fullName>
    </submittedName>
</protein>
<evidence type="ECO:0000256" key="3">
    <source>
        <dbReference type="SAM" id="SignalP"/>
    </source>
</evidence>